<keyword evidence="2" id="KW-0547">Nucleotide-binding</keyword>
<protein>
    <recommendedName>
        <fullName evidence="5">Thiamine diphosphokinase</fullName>
        <ecNumber evidence="5">2.7.6.2</ecNumber>
    </recommendedName>
</protein>
<evidence type="ECO:0000313" key="7">
    <source>
        <dbReference type="EMBL" id="ABG64776.1"/>
    </source>
</evidence>
<dbReference type="SUPFAM" id="SSF63862">
    <property type="entry name" value="Thiamin pyrophosphokinase, substrate-binding domain"/>
    <property type="match status" value="1"/>
</dbReference>
<evidence type="ECO:0000256" key="4">
    <source>
        <dbReference type="ARBA" id="ARBA00022840"/>
    </source>
</evidence>
<accession>Q11CU9</accession>
<dbReference type="PANTHER" id="PTHR41299:SF1">
    <property type="entry name" value="THIAMINE PYROPHOSPHOKINASE"/>
    <property type="match status" value="1"/>
</dbReference>
<dbReference type="InterPro" id="IPR007373">
    <property type="entry name" value="Thiamin_PyroPKinase_B1-bd"/>
</dbReference>
<gene>
    <name evidence="7" type="ordered locus">Meso_3405</name>
</gene>
<dbReference type="InterPro" id="IPR036759">
    <property type="entry name" value="TPK_catalytic_sf"/>
</dbReference>
<dbReference type="OrthoDB" id="9804377at2"/>
<proteinExistence type="predicted"/>
<sequence>MSRFIILLGGEIRPTPQLLEQVKGARVIAADSGMLHAQTLGLRPELWVGDFDSHPDRLIEAFPDVTREIYPADKDITDGELAIRAALVRGATSLVLVGAFGGARPDHAHLHLALALKLAEEGVSVLLTSGSHEGTPLLSRQRYIFGYPEGTLFSILAFTELSGLTVEGAKWPLSSVDVSFGSSLVLSNIVRGELAVTLKRGRAVLVADFLADGNT</sequence>
<dbReference type="CDD" id="cd07995">
    <property type="entry name" value="TPK"/>
    <property type="match status" value="1"/>
</dbReference>
<dbReference type="AlphaFoldDB" id="Q11CU9"/>
<evidence type="ECO:0000259" key="6">
    <source>
        <dbReference type="SMART" id="SM00983"/>
    </source>
</evidence>
<evidence type="ECO:0000256" key="3">
    <source>
        <dbReference type="ARBA" id="ARBA00022777"/>
    </source>
</evidence>
<dbReference type="Pfam" id="PF04263">
    <property type="entry name" value="TPK_catalytic"/>
    <property type="match status" value="1"/>
</dbReference>
<evidence type="ECO:0000256" key="1">
    <source>
        <dbReference type="ARBA" id="ARBA00022679"/>
    </source>
</evidence>
<dbReference type="GO" id="GO:0030975">
    <property type="term" value="F:thiamine binding"/>
    <property type="evidence" value="ECO:0007669"/>
    <property type="project" value="InterPro"/>
</dbReference>
<dbReference type="SUPFAM" id="SSF63999">
    <property type="entry name" value="Thiamin pyrophosphokinase, catalytic domain"/>
    <property type="match status" value="1"/>
</dbReference>
<organism evidence="7">
    <name type="scientific">Chelativorans sp. (strain BNC1)</name>
    <dbReference type="NCBI Taxonomy" id="266779"/>
    <lineage>
        <taxon>Bacteria</taxon>
        <taxon>Pseudomonadati</taxon>
        <taxon>Pseudomonadota</taxon>
        <taxon>Alphaproteobacteria</taxon>
        <taxon>Hyphomicrobiales</taxon>
        <taxon>Phyllobacteriaceae</taxon>
        <taxon>Chelativorans</taxon>
    </lineage>
</organism>
<dbReference type="InterPro" id="IPR053149">
    <property type="entry name" value="TPK"/>
</dbReference>
<dbReference type="STRING" id="266779.Meso_3405"/>
<dbReference type="InterPro" id="IPR006282">
    <property type="entry name" value="Thi_PPkinase"/>
</dbReference>
<keyword evidence="1" id="KW-0808">Transferase</keyword>
<dbReference type="EMBL" id="CP000390">
    <property type="protein sequence ID" value="ABG64776.1"/>
    <property type="molecule type" value="Genomic_DNA"/>
</dbReference>
<dbReference type="eggNOG" id="COG1564">
    <property type="taxonomic scope" value="Bacteria"/>
</dbReference>
<dbReference type="NCBIfam" id="TIGR01378">
    <property type="entry name" value="thi_PPkinase"/>
    <property type="match status" value="1"/>
</dbReference>
<dbReference type="GO" id="GO:0006772">
    <property type="term" value="P:thiamine metabolic process"/>
    <property type="evidence" value="ECO:0007669"/>
    <property type="project" value="UniProtKB-UniRule"/>
</dbReference>
<dbReference type="PANTHER" id="PTHR41299">
    <property type="entry name" value="THIAMINE PYROPHOSPHOKINASE"/>
    <property type="match status" value="1"/>
</dbReference>
<evidence type="ECO:0000256" key="5">
    <source>
        <dbReference type="NCBIfam" id="TIGR01378"/>
    </source>
</evidence>
<dbReference type="KEGG" id="mes:Meso_3405"/>
<dbReference type="GO" id="GO:0005524">
    <property type="term" value="F:ATP binding"/>
    <property type="evidence" value="ECO:0007669"/>
    <property type="project" value="UniProtKB-KW"/>
</dbReference>
<dbReference type="HOGENOM" id="CLU_044237_1_1_5"/>
<dbReference type="SMART" id="SM00983">
    <property type="entry name" value="TPK_B1_binding"/>
    <property type="match status" value="1"/>
</dbReference>
<dbReference type="Gene3D" id="3.40.50.10240">
    <property type="entry name" value="Thiamin pyrophosphokinase, catalytic domain"/>
    <property type="match status" value="1"/>
</dbReference>
<dbReference type="EC" id="2.7.6.2" evidence="5"/>
<dbReference type="Pfam" id="PF04265">
    <property type="entry name" value="TPK_B1_binding"/>
    <property type="match status" value="1"/>
</dbReference>
<reference evidence="7" key="1">
    <citation type="submission" date="2006-06" db="EMBL/GenBank/DDBJ databases">
        <title>Complete sequence of chromosome of Chelativorans sp. BNC1.</title>
        <authorList>
            <consortium name="US DOE Joint Genome Institute"/>
            <person name="Copeland A."/>
            <person name="Lucas S."/>
            <person name="Lapidus A."/>
            <person name="Barry K."/>
            <person name="Detter J.C."/>
            <person name="Glavina del Rio T."/>
            <person name="Hammon N."/>
            <person name="Israni S."/>
            <person name="Dalin E."/>
            <person name="Tice H."/>
            <person name="Pitluck S."/>
            <person name="Chertkov O."/>
            <person name="Brettin T."/>
            <person name="Bruce D."/>
            <person name="Han C."/>
            <person name="Tapia R."/>
            <person name="Gilna P."/>
            <person name="Schmutz J."/>
            <person name="Larimer F."/>
            <person name="Land M."/>
            <person name="Hauser L."/>
            <person name="Kyrpides N."/>
            <person name="Mikhailova N."/>
            <person name="Richardson P."/>
        </authorList>
    </citation>
    <scope>NUCLEOTIDE SEQUENCE</scope>
    <source>
        <strain evidence="7">BNC1</strain>
    </source>
</reference>
<keyword evidence="3 7" id="KW-0418">Kinase</keyword>
<dbReference type="InterPro" id="IPR007371">
    <property type="entry name" value="TPK_catalytic"/>
</dbReference>
<keyword evidence="4" id="KW-0067">ATP-binding</keyword>
<dbReference type="GO" id="GO:0016301">
    <property type="term" value="F:kinase activity"/>
    <property type="evidence" value="ECO:0007669"/>
    <property type="project" value="UniProtKB-KW"/>
</dbReference>
<feature type="domain" description="Thiamin pyrophosphokinase thiamin-binding" evidence="6">
    <location>
        <begin position="134"/>
        <end position="204"/>
    </location>
</feature>
<dbReference type="InterPro" id="IPR036371">
    <property type="entry name" value="TPK_B1-bd_sf"/>
</dbReference>
<evidence type="ECO:0000256" key="2">
    <source>
        <dbReference type="ARBA" id="ARBA00022741"/>
    </source>
</evidence>
<dbReference type="GO" id="GO:0009229">
    <property type="term" value="P:thiamine diphosphate biosynthetic process"/>
    <property type="evidence" value="ECO:0007669"/>
    <property type="project" value="InterPro"/>
</dbReference>
<name>Q11CU9_CHESB</name>
<dbReference type="GO" id="GO:0004788">
    <property type="term" value="F:thiamine diphosphokinase activity"/>
    <property type="evidence" value="ECO:0007669"/>
    <property type="project" value="UniProtKB-UniRule"/>
</dbReference>